<comment type="caution">
    <text evidence="4">The sequence shown here is derived from an EMBL/GenBank/DDBJ whole genome shotgun (WGS) entry which is preliminary data.</text>
</comment>
<dbReference type="AlphaFoldDB" id="A0ABD3RYW1"/>
<keyword evidence="3" id="KW-0732">Signal</keyword>
<sequence>MRTIRKKTSRPRCSIVILAVVIVSSTLPSSTGATSNVVSAMLAHDPQYIKVGSRRTGKRGLGSEGTPSSGPHPIPKNKKKEGGVSTASGGVEVGSTGSDGEGGASGSDTSGSDGVDDSAFVDDSTPLAPAVYLSSTPSSIDPQSDTDFLLSFAGAAFGFGLIVAIGAILAGVTGCSPFLFNDRDNDHQLKGSVRKRMLIFSRMIETGESAVESVGPGPARMFDNTSAPSTRNNSTKFKRSIGSRILAPFASKNKKRVASHRANRNVGGRSGIIESAFDEDAYDRAEDGRETARESAFKRDVENVTDVDLYARIEDEDSVDITLDVFSPGTSSNRTILL</sequence>
<dbReference type="Proteomes" id="UP001530377">
    <property type="component" value="Unassembled WGS sequence"/>
</dbReference>
<protein>
    <submittedName>
        <fullName evidence="4">Uncharacterized protein</fullName>
    </submittedName>
</protein>
<evidence type="ECO:0000313" key="4">
    <source>
        <dbReference type="EMBL" id="KAL3817382.1"/>
    </source>
</evidence>
<feature type="region of interest" description="Disordered" evidence="1">
    <location>
        <begin position="49"/>
        <end position="120"/>
    </location>
</feature>
<keyword evidence="2" id="KW-0812">Transmembrane</keyword>
<keyword evidence="5" id="KW-1185">Reference proteome</keyword>
<feature type="transmembrane region" description="Helical" evidence="2">
    <location>
        <begin position="148"/>
        <end position="180"/>
    </location>
</feature>
<feature type="signal peptide" evidence="3">
    <location>
        <begin position="1"/>
        <end position="32"/>
    </location>
</feature>
<gene>
    <name evidence="4" type="ORF">ACHAXA_005017</name>
</gene>
<name>A0ABD3RYW1_9STRA</name>
<keyword evidence="2" id="KW-0472">Membrane</keyword>
<evidence type="ECO:0000256" key="2">
    <source>
        <dbReference type="SAM" id="Phobius"/>
    </source>
</evidence>
<accession>A0ABD3RYW1</accession>
<feature type="chain" id="PRO_5044855662" evidence="3">
    <location>
        <begin position="33"/>
        <end position="338"/>
    </location>
</feature>
<keyword evidence="2" id="KW-1133">Transmembrane helix</keyword>
<evidence type="ECO:0000313" key="5">
    <source>
        <dbReference type="Proteomes" id="UP001530377"/>
    </source>
</evidence>
<feature type="compositionally biased region" description="Low complexity" evidence="1">
    <location>
        <begin position="83"/>
        <end position="96"/>
    </location>
</feature>
<dbReference type="EMBL" id="JALLPB020000106">
    <property type="protein sequence ID" value="KAL3817382.1"/>
    <property type="molecule type" value="Genomic_DNA"/>
</dbReference>
<organism evidence="4 5">
    <name type="scientific">Cyclostephanos tholiformis</name>
    <dbReference type="NCBI Taxonomy" id="382380"/>
    <lineage>
        <taxon>Eukaryota</taxon>
        <taxon>Sar</taxon>
        <taxon>Stramenopiles</taxon>
        <taxon>Ochrophyta</taxon>
        <taxon>Bacillariophyta</taxon>
        <taxon>Coscinodiscophyceae</taxon>
        <taxon>Thalassiosirophycidae</taxon>
        <taxon>Stephanodiscales</taxon>
        <taxon>Stephanodiscaceae</taxon>
        <taxon>Cyclostephanos</taxon>
    </lineage>
</organism>
<reference evidence="4 5" key="1">
    <citation type="submission" date="2024-10" db="EMBL/GenBank/DDBJ databases">
        <title>Updated reference genomes for cyclostephanoid diatoms.</title>
        <authorList>
            <person name="Roberts W.R."/>
            <person name="Alverson A.J."/>
        </authorList>
    </citation>
    <scope>NUCLEOTIDE SEQUENCE [LARGE SCALE GENOMIC DNA]</scope>
    <source>
        <strain evidence="4 5">AJA228-03</strain>
    </source>
</reference>
<feature type="region of interest" description="Disordered" evidence="1">
    <location>
        <begin position="211"/>
        <end position="235"/>
    </location>
</feature>
<feature type="compositionally biased region" description="Polar residues" evidence="1">
    <location>
        <begin position="223"/>
        <end position="235"/>
    </location>
</feature>
<evidence type="ECO:0000256" key="3">
    <source>
        <dbReference type="SAM" id="SignalP"/>
    </source>
</evidence>
<evidence type="ECO:0000256" key="1">
    <source>
        <dbReference type="SAM" id="MobiDB-lite"/>
    </source>
</evidence>
<proteinExistence type="predicted"/>